<feature type="compositionally biased region" description="Basic and acidic residues" evidence="4">
    <location>
        <begin position="1020"/>
        <end position="1042"/>
    </location>
</feature>
<feature type="coiled-coil region" evidence="3">
    <location>
        <begin position="444"/>
        <end position="499"/>
    </location>
</feature>
<evidence type="ECO:0000313" key="6">
    <source>
        <dbReference type="Proteomes" id="UP000734854"/>
    </source>
</evidence>
<feature type="compositionally biased region" description="Polar residues" evidence="4">
    <location>
        <begin position="123"/>
        <end position="135"/>
    </location>
</feature>
<feature type="compositionally biased region" description="Polar residues" evidence="4">
    <location>
        <begin position="229"/>
        <end position="242"/>
    </location>
</feature>
<feature type="coiled-coil region" evidence="3">
    <location>
        <begin position="533"/>
        <end position="567"/>
    </location>
</feature>
<comment type="similarity">
    <text evidence="1">Belongs to the WEB family.</text>
</comment>
<keyword evidence="2 3" id="KW-0175">Coiled coil</keyword>
<organism evidence="5 6">
    <name type="scientific">Zingiber officinale</name>
    <name type="common">Ginger</name>
    <name type="synonym">Amomum zingiber</name>
    <dbReference type="NCBI Taxonomy" id="94328"/>
    <lineage>
        <taxon>Eukaryota</taxon>
        <taxon>Viridiplantae</taxon>
        <taxon>Streptophyta</taxon>
        <taxon>Embryophyta</taxon>
        <taxon>Tracheophyta</taxon>
        <taxon>Spermatophyta</taxon>
        <taxon>Magnoliopsida</taxon>
        <taxon>Liliopsida</taxon>
        <taxon>Zingiberales</taxon>
        <taxon>Zingiberaceae</taxon>
        <taxon>Zingiber</taxon>
    </lineage>
</organism>
<dbReference type="Pfam" id="PF05701">
    <property type="entry name" value="WEMBL"/>
    <property type="match status" value="1"/>
</dbReference>
<comment type="caution">
    <text evidence="5">The sequence shown here is derived from an EMBL/GenBank/DDBJ whole genome shotgun (WGS) entry which is preliminary data.</text>
</comment>
<dbReference type="GO" id="GO:0005829">
    <property type="term" value="C:cytosol"/>
    <property type="evidence" value="ECO:0007669"/>
    <property type="project" value="TreeGrafter"/>
</dbReference>
<feature type="compositionally biased region" description="Low complexity" evidence="4">
    <location>
        <begin position="1"/>
        <end position="25"/>
    </location>
</feature>
<evidence type="ECO:0000256" key="2">
    <source>
        <dbReference type="ARBA" id="ARBA00023054"/>
    </source>
</evidence>
<feature type="region of interest" description="Disordered" evidence="4">
    <location>
        <begin position="964"/>
        <end position="1042"/>
    </location>
</feature>
<dbReference type="Proteomes" id="UP000734854">
    <property type="component" value="Unassembled WGS sequence"/>
</dbReference>
<evidence type="ECO:0000256" key="4">
    <source>
        <dbReference type="SAM" id="MobiDB-lite"/>
    </source>
</evidence>
<protein>
    <recommendedName>
        <fullName evidence="7">Paramyosin</fullName>
    </recommendedName>
</protein>
<evidence type="ECO:0000313" key="5">
    <source>
        <dbReference type="EMBL" id="KAG6529963.1"/>
    </source>
</evidence>
<proteinExistence type="inferred from homology"/>
<dbReference type="AlphaFoldDB" id="A0A8J5HLC4"/>
<feature type="region of interest" description="Disordered" evidence="4">
    <location>
        <begin position="338"/>
        <end position="367"/>
    </location>
</feature>
<feature type="region of interest" description="Disordered" evidence="4">
    <location>
        <begin position="107"/>
        <end position="190"/>
    </location>
</feature>
<dbReference type="InterPro" id="IPR008545">
    <property type="entry name" value="Web"/>
</dbReference>
<evidence type="ECO:0000256" key="1">
    <source>
        <dbReference type="ARBA" id="ARBA00005485"/>
    </source>
</evidence>
<feature type="coiled-coil region" evidence="3">
    <location>
        <begin position="703"/>
        <end position="835"/>
    </location>
</feature>
<evidence type="ECO:0000256" key="3">
    <source>
        <dbReference type="SAM" id="Coils"/>
    </source>
</evidence>
<evidence type="ECO:0008006" key="7">
    <source>
        <dbReference type="Google" id="ProtNLM"/>
    </source>
</evidence>
<feature type="compositionally biased region" description="Basic and acidic residues" evidence="4">
    <location>
        <begin position="986"/>
        <end position="997"/>
    </location>
</feature>
<feature type="region of interest" description="Disordered" evidence="4">
    <location>
        <begin position="209"/>
        <end position="243"/>
    </location>
</feature>
<dbReference type="EMBL" id="JACMSC010000003">
    <property type="protein sequence ID" value="KAG6529963.1"/>
    <property type="molecule type" value="Genomic_DNA"/>
</dbReference>
<reference evidence="5 6" key="1">
    <citation type="submission" date="2020-08" db="EMBL/GenBank/DDBJ databases">
        <title>Plant Genome Project.</title>
        <authorList>
            <person name="Zhang R.-G."/>
        </authorList>
    </citation>
    <scope>NUCLEOTIDE SEQUENCE [LARGE SCALE GENOMIC DNA]</scope>
    <source>
        <tissue evidence="5">Rhizome</tissue>
    </source>
</reference>
<dbReference type="GO" id="GO:0009903">
    <property type="term" value="P:chloroplast avoidance movement"/>
    <property type="evidence" value="ECO:0007669"/>
    <property type="project" value="TreeGrafter"/>
</dbReference>
<gene>
    <name evidence="5" type="ORF">ZIOFF_012180</name>
</gene>
<feature type="compositionally biased region" description="Basic and acidic residues" evidence="4">
    <location>
        <begin position="28"/>
        <end position="50"/>
    </location>
</feature>
<name>A0A8J5HLC4_ZINOF</name>
<dbReference type="GO" id="GO:0009904">
    <property type="term" value="P:chloroplast accumulation movement"/>
    <property type="evidence" value="ECO:0007669"/>
    <property type="project" value="TreeGrafter"/>
</dbReference>
<keyword evidence="6" id="KW-1185">Reference proteome</keyword>
<feature type="compositionally biased region" description="Polar residues" evidence="4">
    <location>
        <begin position="976"/>
        <end position="985"/>
    </location>
</feature>
<dbReference type="PANTHER" id="PTHR32054">
    <property type="entry name" value="HEAVY CHAIN, PUTATIVE, EXPRESSED-RELATED-RELATED"/>
    <property type="match status" value="1"/>
</dbReference>
<dbReference type="PANTHER" id="PTHR32054:SF31">
    <property type="entry name" value="PROTEIN WEAK CHLOROPLAST MOVEMENT UNDER BLUE LIGHT 1"/>
    <property type="match status" value="1"/>
</dbReference>
<feature type="compositionally biased region" description="Polar residues" evidence="4">
    <location>
        <begin position="155"/>
        <end position="182"/>
    </location>
</feature>
<accession>A0A8J5HLC4</accession>
<feature type="region of interest" description="Disordered" evidence="4">
    <location>
        <begin position="1"/>
        <end position="65"/>
    </location>
</feature>
<sequence>MEEASTLSMPPESLPSSEELVTSSVADKYLESTDHFQEKSVDDTGTKVEQHYSVPSMDNKYVSDRQHKKGVEEVYSNYKQEVAVEDSQPFVLQNFEYISSEQITFTTDRQHKKGVEEEMASVELQQHLSGPSSVDSKPLSGGVELTNKQEDEASAQLQQHLSDPSSENNKPLSEQVNANNKQEVAVQDSEPSVQQNFAYISAEQVTASESLTTHRQLKEGAEDEDEASAQLQQHFSDSSSVHSKPFNEDVVQIQKFVDISSPQVTATLNVDTRSQHQKGDGSQQSIANASIIDIDNANANAKDNSSVLDTSVGGKALLISETIKDPLSHFLEAQKGLKSISPHKGKASSKYGTSEDTKRRKSERKPSRFLSDLSRWNALGETDKKPAELTKSFKNREVTNRGIVDTSTQAPVMAVVNKFGGTYDWRANKAQFAVIKQKTAKFELEKVQGEIAKCKRQLDFSEEAKVQVLKEMEGTERLIEELKHKLERAKQDEAHARQDMELSHLRFDEIEQGIPIESSNVVKAQLEVARERHEAIMTERQSSVKELKDLQEKLVLLITERDTAIRKSKEATFAAMEIEKKVEELTMELNSTKGPLQSARAAYLEANEHRIGAILVRDQDCLTWEKELKQVEEEVQQFYQLLTLTKDLKLKLDTSSALLSKVKAELVAYMKAKLEEESEGLKIDKMSDNEAETKRRLPFTEETDLTKRELEELNNRKKESENVVNSLRVAFSDLKSELEAEKSALNILKQREGMASIVVSSLVAEIDRTNKEIEAVRMREKEGRDKMVELLKSLPRAAQEADEAKSVAKMVREELQNSRNEAEQAQAAASTMQMKLHATFKEIEAAKASEKLALAQVHARQDSVHLPSGVGVTLQLDEYLTLCKKANEAEQLAREKMTAAHTEIEMAIQSHLLSLKRLKEAYREMPQRKEALEIAMKKAEEAMSGKLAAEQAFRACRAELEHQRKANDAGKATVGHQASSLASVHQRSETNMTRKPEEELEQQWKASNEATSVAVVGPEESTHSSLPHESETTSSKKQESDVLVHPELEDTKHSIIVNKKKKSVFWKFIFFFGRRTKH</sequence>